<accession>A0A448X6S1</accession>
<dbReference type="EMBL" id="CAAALY010103658">
    <property type="protein sequence ID" value="VEL29498.1"/>
    <property type="molecule type" value="Genomic_DNA"/>
</dbReference>
<dbReference type="Proteomes" id="UP000784294">
    <property type="component" value="Unassembled WGS sequence"/>
</dbReference>
<organism evidence="1 2">
    <name type="scientific">Protopolystoma xenopodis</name>
    <dbReference type="NCBI Taxonomy" id="117903"/>
    <lineage>
        <taxon>Eukaryota</taxon>
        <taxon>Metazoa</taxon>
        <taxon>Spiralia</taxon>
        <taxon>Lophotrochozoa</taxon>
        <taxon>Platyhelminthes</taxon>
        <taxon>Monogenea</taxon>
        <taxon>Polyopisthocotylea</taxon>
        <taxon>Polystomatidea</taxon>
        <taxon>Polystomatidae</taxon>
        <taxon>Protopolystoma</taxon>
    </lineage>
</organism>
<protein>
    <submittedName>
        <fullName evidence="1">Uncharacterized protein</fullName>
    </submittedName>
</protein>
<keyword evidence="2" id="KW-1185">Reference proteome</keyword>
<gene>
    <name evidence="1" type="ORF">PXEA_LOCUS22938</name>
</gene>
<comment type="caution">
    <text evidence="1">The sequence shown here is derived from an EMBL/GenBank/DDBJ whole genome shotgun (WGS) entry which is preliminary data.</text>
</comment>
<evidence type="ECO:0000313" key="2">
    <source>
        <dbReference type="Proteomes" id="UP000784294"/>
    </source>
</evidence>
<evidence type="ECO:0000313" key="1">
    <source>
        <dbReference type="EMBL" id="VEL29498.1"/>
    </source>
</evidence>
<name>A0A448X6S1_9PLAT</name>
<proteinExistence type="predicted"/>
<sequence length="91" mass="10047">MAMRRAGPVDINYGSSPILTTDRLFGIRGNCNLLSPAGSADEADFGVGRNLDEESRVLPNRGAARELVHRHFSTNEMTQEMEVRKCTEPGR</sequence>
<reference evidence="1" key="1">
    <citation type="submission" date="2018-11" db="EMBL/GenBank/DDBJ databases">
        <authorList>
            <consortium name="Pathogen Informatics"/>
        </authorList>
    </citation>
    <scope>NUCLEOTIDE SEQUENCE</scope>
</reference>
<dbReference type="AlphaFoldDB" id="A0A448X6S1"/>